<dbReference type="CDD" id="cd00054">
    <property type="entry name" value="EGF_CA"/>
    <property type="match status" value="2"/>
</dbReference>
<evidence type="ECO:0000256" key="1">
    <source>
        <dbReference type="ARBA" id="ARBA00022536"/>
    </source>
</evidence>
<proteinExistence type="predicted"/>
<dbReference type="Proteomes" id="UP000593565">
    <property type="component" value="Unassembled WGS sequence"/>
</dbReference>
<evidence type="ECO:0000256" key="2">
    <source>
        <dbReference type="ARBA" id="ARBA00022729"/>
    </source>
</evidence>
<organism evidence="9 10">
    <name type="scientific">Ameiurus melas</name>
    <name type="common">Black bullhead</name>
    <name type="synonym">Silurus melas</name>
    <dbReference type="NCBI Taxonomy" id="219545"/>
    <lineage>
        <taxon>Eukaryota</taxon>
        <taxon>Metazoa</taxon>
        <taxon>Chordata</taxon>
        <taxon>Craniata</taxon>
        <taxon>Vertebrata</taxon>
        <taxon>Euteleostomi</taxon>
        <taxon>Actinopterygii</taxon>
        <taxon>Neopterygii</taxon>
        <taxon>Teleostei</taxon>
        <taxon>Ostariophysi</taxon>
        <taxon>Siluriformes</taxon>
        <taxon>Ictaluridae</taxon>
        <taxon>Ameiurus</taxon>
    </lineage>
</organism>
<keyword evidence="1 6" id="KW-0245">EGF-like domain</keyword>
<keyword evidence="4" id="KW-1015">Disulfide bond</keyword>
<dbReference type="AlphaFoldDB" id="A0A7J5ZWQ0"/>
<protein>
    <recommendedName>
        <fullName evidence="8">EGF-like domain-containing protein</fullName>
    </recommendedName>
</protein>
<dbReference type="InterPro" id="IPR000742">
    <property type="entry name" value="EGF"/>
</dbReference>
<dbReference type="GO" id="GO:0005615">
    <property type="term" value="C:extracellular space"/>
    <property type="evidence" value="ECO:0007669"/>
    <property type="project" value="TreeGrafter"/>
</dbReference>
<dbReference type="InterPro" id="IPR000152">
    <property type="entry name" value="EGF-type_Asp/Asn_hydroxyl_site"/>
</dbReference>
<dbReference type="SMART" id="SM00181">
    <property type="entry name" value="EGF"/>
    <property type="match status" value="2"/>
</dbReference>
<feature type="chain" id="PRO_5029658769" description="EGF-like domain-containing protein" evidence="7">
    <location>
        <begin position="22"/>
        <end position="141"/>
    </location>
</feature>
<dbReference type="InterPro" id="IPR049883">
    <property type="entry name" value="NOTCH1_EGF-like"/>
</dbReference>
<gene>
    <name evidence="9" type="ORF">AMELA_G00246060</name>
</gene>
<sequence>MSRLYLLFLGLLLAELNDVTAAECAEGQKVSEEGICIDEDECEDRERCGPNATCFNTDGSYYCQCVTGFWINKDKIKFTADEGVECRDINECRELNNICGPNAQCRNSIGSYYCTCVPGFVASNGQERFNARQDVTCKGEV</sequence>
<dbReference type="InterPro" id="IPR018097">
    <property type="entry name" value="EGF_Ca-bd_CS"/>
</dbReference>
<dbReference type="Pfam" id="PF07645">
    <property type="entry name" value="EGF_CA"/>
    <property type="match status" value="2"/>
</dbReference>
<keyword evidence="5" id="KW-0325">Glycoprotein</keyword>
<comment type="caution">
    <text evidence="6">Lacks conserved residue(s) required for the propagation of feature annotation.</text>
</comment>
<dbReference type="GO" id="GO:0008201">
    <property type="term" value="F:heparin binding"/>
    <property type="evidence" value="ECO:0007669"/>
    <property type="project" value="TreeGrafter"/>
</dbReference>
<dbReference type="PROSITE" id="PS00010">
    <property type="entry name" value="ASX_HYDROXYL"/>
    <property type="match status" value="2"/>
</dbReference>
<dbReference type="InterPro" id="IPR001881">
    <property type="entry name" value="EGF-like_Ca-bd_dom"/>
</dbReference>
<feature type="domain" description="EGF-like" evidence="8">
    <location>
        <begin position="38"/>
        <end position="72"/>
    </location>
</feature>
<dbReference type="PANTHER" id="PTHR24042:SF5">
    <property type="entry name" value="EGF-LIKE CALCIUM-BINDING DOMAIN-CONTAINING PROTEIN"/>
    <property type="match status" value="1"/>
</dbReference>
<dbReference type="SUPFAM" id="SSF57184">
    <property type="entry name" value="Growth factor receptor domain"/>
    <property type="match status" value="1"/>
</dbReference>
<keyword evidence="10" id="KW-1185">Reference proteome</keyword>
<dbReference type="SMART" id="SM00179">
    <property type="entry name" value="EGF_CA"/>
    <property type="match status" value="2"/>
</dbReference>
<evidence type="ECO:0000256" key="7">
    <source>
        <dbReference type="SAM" id="SignalP"/>
    </source>
</evidence>
<feature type="signal peptide" evidence="7">
    <location>
        <begin position="1"/>
        <end position="21"/>
    </location>
</feature>
<evidence type="ECO:0000313" key="9">
    <source>
        <dbReference type="EMBL" id="KAF4073668.1"/>
    </source>
</evidence>
<dbReference type="PANTHER" id="PTHR24042">
    <property type="entry name" value="NEL HOMOLOG"/>
    <property type="match status" value="1"/>
</dbReference>
<keyword evidence="2 7" id="KW-0732">Signal</keyword>
<name>A0A7J5ZWQ0_AMEME</name>
<reference evidence="9 10" key="1">
    <citation type="submission" date="2020-02" db="EMBL/GenBank/DDBJ databases">
        <title>A chromosome-scale genome assembly of the black bullhead catfish (Ameiurus melas).</title>
        <authorList>
            <person name="Wen M."/>
            <person name="Zham M."/>
            <person name="Cabau C."/>
            <person name="Klopp C."/>
            <person name="Donnadieu C."/>
            <person name="Roques C."/>
            <person name="Bouchez O."/>
            <person name="Lampietro C."/>
            <person name="Jouanno E."/>
            <person name="Herpin A."/>
            <person name="Louis A."/>
            <person name="Berthelot C."/>
            <person name="Parey E."/>
            <person name="Roest-Crollius H."/>
            <person name="Braasch I."/>
            <person name="Postlethwait J."/>
            <person name="Robinson-Rechavi M."/>
            <person name="Echchiki A."/>
            <person name="Begum T."/>
            <person name="Montfort J."/>
            <person name="Schartl M."/>
            <person name="Bobe J."/>
            <person name="Guiguen Y."/>
        </authorList>
    </citation>
    <scope>NUCLEOTIDE SEQUENCE [LARGE SCALE GENOMIC DNA]</scope>
    <source>
        <strain evidence="9">M_S1</strain>
        <tissue evidence="9">Blood</tissue>
    </source>
</reference>
<dbReference type="GO" id="GO:0030855">
    <property type="term" value="P:epithelial cell differentiation"/>
    <property type="evidence" value="ECO:0007669"/>
    <property type="project" value="UniProtKB-ARBA"/>
</dbReference>
<feature type="domain" description="EGF-like" evidence="8">
    <location>
        <begin position="88"/>
        <end position="126"/>
    </location>
</feature>
<dbReference type="InterPro" id="IPR051586">
    <property type="entry name" value="PKC-binding_NELL"/>
</dbReference>
<dbReference type="Gene3D" id="2.10.25.10">
    <property type="entry name" value="Laminin"/>
    <property type="match status" value="2"/>
</dbReference>
<evidence type="ECO:0000259" key="8">
    <source>
        <dbReference type="PROSITE" id="PS50026"/>
    </source>
</evidence>
<accession>A0A7J5ZWQ0</accession>
<evidence type="ECO:0000256" key="3">
    <source>
        <dbReference type="ARBA" id="ARBA00022737"/>
    </source>
</evidence>
<keyword evidence="3" id="KW-0677">Repeat</keyword>
<comment type="caution">
    <text evidence="9">The sequence shown here is derived from an EMBL/GenBank/DDBJ whole genome shotgun (WGS) entry which is preliminary data.</text>
</comment>
<evidence type="ECO:0000256" key="4">
    <source>
        <dbReference type="ARBA" id="ARBA00023157"/>
    </source>
</evidence>
<dbReference type="InterPro" id="IPR009030">
    <property type="entry name" value="Growth_fac_rcpt_cys_sf"/>
</dbReference>
<evidence type="ECO:0000256" key="6">
    <source>
        <dbReference type="PROSITE-ProRule" id="PRU00076"/>
    </source>
</evidence>
<dbReference type="PROSITE" id="PS01187">
    <property type="entry name" value="EGF_CA"/>
    <property type="match status" value="1"/>
</dbReference>
<dbReference type="EMBL" id="JAAGNN010000023">
    <property type="protein sequence ID" value="KAF4073668.1"/>
    <property type="molecule type" value="Genomic_DNA"/>
</dbReference>
<dbReference type="PROSITE" id="PS50026">
    <property type="entry name" value="EGF_3"/>
    <property type="match status" value="2"/>
</dbReference>
<evidence type="ECO:0000313" key="10">
    <source>
        <dbReference type="Proteomes" id="UP000593565"/>
    </source>
</evidence>
<dbReference type="FunFam" id="2.10.25.10:FF:000038">
    <property type="entry name" value="Fibrillin 2"/>
    <property type="match status" value="2"/>
</dbReference>
<dbReference type="GO" id="GO:0005509">
    <property type="term" value="F:calcium ion binding"/>
    <property type="evidence" value="ECO:0007669"/>
    <property type="project" value="InterPro"/>
</dbReference>
<evidence type="ECO:0000256" key="5">
    <source>
        <dbReference type="ARBA" id="ARBA00023180"/>
    </source>
</evidence>